<accession>A0ABV1DM20</accession>
<dbReference type="Proteomes" id="UP001457898">
    <property type="component" value="Unassembled WGS sequence"/>
</dbReference>
<dbReference type="EMBL" id="JBBMFP010000008">
    <property type="protein sequence ID" value="MEQ2431437.1"/>
    <property type="molecule type" value="Genomic_DNA"/>
</dbReference>
<organism evidence="1 2">
    <name type="scientific">Blautia caccae</name>
    <dbReference type="NCBI Taxonomy" id="3133175"/>
    <lineage>
        <taxon>Bacteria</taxon>
        <taxon>Bacillati</taxon>
        <taxon>Bacillota</taxon>
        <taxon>Clostridia</taxon>
        <taxon>Lachnospirales</taxon>
        <taxon>Lachnospiraceae</taxon>
        <taxon>Blautia</taxon>
    </lineage>
</organism>
<reference evidence="1 2" key="1">
    <citation type="submission" date="2024-03" db="EMBL/GenBank/DDBJ databases">
        <title>Human intestinal bacterial collection.</title>
        <authorList>
            <person name="Pauvert C."/>
            <person name="Hitch T.C.A."/>
            <person name="Clavel T."/>
        </authorList>
    </citation>
    <scope>NUCLEOTIDE SEQUENCE [LARGE SCALE GENOMIC DNA]</scope>
    <source>
        <strain evidence="1 2">CLA-SR-H028</strain>
    </source>
</reference>
<protein>
    <submittedName>
        <fullName evidence="1">Uncharacterized protein</fullName>
    </submittedName>
</protein>
<dbReference type="RefSeq" id="WP_148391674.1">
    <property type="nucleotide sequence ID" value="NZ_JBBMFP010000008.1"/>
</dbReference>
<comment type="caution">
    <text evidence="1">The sequence shown here is derived from an EMBL/GenBank/DDBJ whole genome shotgun (WGS) entry which is preliminary data.</text>
</comment>
<sequence length="100" mass="11350">MSKLYDLVELLENNDECVILKVKDNMQMQLICLGCFNGNETMFRLTKGDNHTCTIFSNTGKSFSWQWGISGHILVTDSVNKCRSLIEHCITDDFGISIEP</sequence>
<keyword evidence="2" id="KW-1185">Reference proteome</keyword>
<proteinExistence type="predicted"/>
<evidence type="ECO:0000313" key="2">
    <source>
        <dbReference type="Proteomes" id="UP001457898"/>
    </source>
</evidence>
<name>A0ABV1DM20_9FIRM</name>
<evidence type="ECO:0000313" key="1">
    <source>
        <dbReference type="EMBL" id="MEQ2431437.1"/>
    </source>
</evidence>
<gene>
    <name evidence="1" type="ORF">WMO65_10520</name>
</gene>